<evidence type="ECO:0000256" key="4">
    <source>
        <dbReference type="ARBA" id="ARBA00023004"/>
    </source>
</evidence>
<evidence type="ECO:0000256" key="3">
    <source>
        <dbReference type="ARBA" id="ARBA00022723"/>
    </source>
</evidence>
<dbReference type="GeneID" id="54455392"/>
<dbReference type="InterPro" id="IPR050121">
    <property type="entry name" value="Cytochrome_P450_monoxygenase"/>
</dbReference>
<dbReference type="OrthoDB" id="3934656at2759"/>
<dbReference type="SUPFAM" id="SSF48264">
    <property type="entry name" value="Cytochrome P450"/>
    <property type="match status" value="1"/>
</dbReference>
<evidence type="ECO:0000256" key="5">
    <source>
        <dbReference type="RuleBase" id="RU000461"/>
    </source>
</evidence>
<dbReference type="GO" id="GO:0004497">
    <property type="term" value="F:monooxygenase activity"/>
    <property type="evidence" value="ECO:0007669"/>
    <property type="project" value="UniProtKB-KW"/>
</dbReference>
<gene>
    <name evidence="6 8" type="ORF">BDZ99DRAFT_350275</name>
</gene>
<evidence type="ECO:0008006" key="9">
    <source>
        <dbReference type="Google" id="ProtNLM"/>
    </source>
</evidence>
<keyword evidence="7" id="KW-1185">Reference proteome</keyword>
<dbReference type="InterPro" id="IPR017972">
    <property type="entry name" value="Cyt_P450_CS"/>
</dbReference>
<name>A0A6A6YF67_9PEZI</name>
<comment type="cofactor">
    <cofactor evidence="1">
        <name>heme</name>
        <dbReference type="ChEBI" id="CHEBI:30413"/>
    </cofactor>
</comment>
<dbReference type="InterPro" id="IPR036396">
    <property type="entry name" value="Cyt_P450_sf"/>
</dbReference>
<comment type="similarity">
    <text evidence="2 5">Belongs to the cytochrome P450 family.</text>
</comment>
<keyword evidence="5" id="KW-0503">Monooxygenase</keyword>
<sequence length="86" mass="9503">GDVLGGYNIPGGTFIGINSKAAQLGDVFGADVEAFRPERWLVDDVERVTLMRRDLELVFNYGSTKCLGMTVACMEMNKVVFEVRGR</sequence>
<dbReference type="PROSITE" id="PS00086">
    <property type="entry name" value="CYTOCHROME_P450"/>
    <property type="match status" value="1"/>
</dbReference>
<evidence type="ECO:0000313" key="8">
    <source>
        <dbReference type="RefSeq" id="XP_033574440.1"/>
    </source>
</evidence>
<dbReference type="Proteomes" id="UP000504636">
    <property type="component" value="Unplaced"/>
</dbReference>
<feature type="non-terminal residue" evidence="6">
    <location>
        <position position="1"/>
    </location>
</feature>
<dbReference type="InterPro" id="IPR001128">
    <property type="entry name" value="Cyt_P450"/>
</dbReference>
<evidence type="ECO:0000313" key="6">
    <source>
        <dbReference type="EMBL" id="KAF2807476.1"/>
    </source>
</evidence>
<dbReference type="GO" id="GO:0020037">
    <property type="term" value="F:heme binding"/>
    <property type="evidence" value="ECO:0007669"/>
    <property type="project" value="InterPro"/>
</dbReference>
<dbReference type="PANTHER" id="PTHR24305">
    <property type="entry name" value="CYTOCHROME P450"/>
    <property type="match status" value="1"/>
</dbReference>
<feature type="non-terminal residue" evidence="6">
    <location>
        <position position="86"/>
    </location>
</feature>
<keyword evidence="5" id="KW-0560">Oxidoreductase</keyword>
<accession>A0A6A6YF67</accession>
<dbReference type="AlphaFoldDB" id="A0A6A6YF67"/>
<evidence type="ECO:0000256" key="2">
    <source>
        <dbReference type="ARBA" id="ARBA00010617"/>
    </source>
</evidence>
<reference evidence="8" key="2">
    <citation type="submission" date="2020-04" db="EMBL/GenBank/DDBJ databases">
        <authorList>
            <consortium name="NCBI Genome Project"/>
        </authorList>
    </citation>
    <scope>NUCLEOTIDE SEQUENCE</scope>
    <source>
        <strain evidence="8">CBS 304.34</strain>
    </source>
</reference>
<organism evidence="6">
    <name type="scientific">Mytilinidion resinicola</name>
    <dbReference type="NCBI Taxonomy" id="574789"/>
    <lineage>
        <taxon>Eukaryota</taxon>
        <taxon>Fungi</taxon>
        <taxon>Dikarya</taxon>
        <taxon>Ascomycota</taxon>
        <taxon>Pezizomycotina</taxon>
        <taxon>Dothideomycetes</taxon>
        <taxon>Pleosporomycetidae</taxon>
        <taxon>Mytilinidiales</taxon>
        <taxon>Mytilinidiaceae</taxon>
        <taxon>Mytilinidion</taxon>
    </lineage>
</organism>
<evidence type="ECO:0000313" key="7">
    <source>
        <dbReference type="Proteomes" id="UP000504636"/>
    </source>
</evidence>
<dbReference type="Pfam" id="PF00067">
    <property type="entry name" value="p450"/>
    <property type="match status" value="1"/>
</dbReference>
<dbReference type="PANTHER" id="PTHR24305:SF232">
    <property type="entry name" value="P450, PUTATIVE (EUROFUNG)-RELATED"/>
    <property type="match status" value="1"/>
</dbReference>
<keyword evidence="5" id="KW-0349">Heme</keyword>
<keyword evidence="3 5" id="KW-0479">Metal-binding</keyword>
<dbReference type="Gene3D" id="1.10.630.10">
    <property type="entry name" value="Cytochrome P450"/>
    <property type="match status" value="1"/>
</dbReference>
<reference evidence="8" key="3">
    <citation type="submission" date="2025-04" db="UniProtKB">
        <authorList>
            <consortium name="RefSeq"/>
        </authorList>
    </citation>
    <scope>IDENTIFICATION</scope>
    <source>
        <strain evidence="8">CBS 304.34</strain>
    </source>
</reference>
<protein>
    <recommendedName>
        <fullName evidence="9">Cytochrome P450</fullName>
    </recommendedName>
</protein>
<evidence type="ECO:0000256" key="1">
    <source>
        <dbReference type="ARBA" id="ARBA00001971"/>
    </source>
</evidence>
<proteinExistence type="inferred from homology"/>
<reference evidence="6 8" key="1">
    <citation type="journal article" date="2020" name="Stud. Mycol.">
        <title>101 Dothideomycetes genomes: a test case for predicting lifestyles and emergence of pathogens.</title>
        <authorList>
            <person name="Haridas S."/>
            <person name="Albert R."/>
            <person name="Binder M."/>
            <person name="Bloem J."/>
            <person name="Labutti K."/>
            <person name="Salamov A."/>
            <person name="Andreopoulos B."/>
            <person name="Baker S."/>
            <person name="Barry K."/>
            <person name="Bills G."/>
            <person name="Bluhm B."/>
            <person name="Cannon C."/>
            <person name="Castanera R."/>
            <person name="Culley D."/>
            <person name="Daum C."/>
            <person name="Ezra D."/>
            <person name="Gonzalez J."/>
            <person name="Henrissat B."/>
            <person name="Kuo A."/>
            <person name="Liang C."/>
            <person name="Lipzen A."/>
            <person name="Lutzoni F."/>
            <person name="Magnuson J."/>
            <person name="Mondo S."/>
            <person name="Nolan M."/>
            <person name="Ohm R."/>
            <person name="Pangilinan J."/>
            <person name="Park H.-J."/>
            <person name="Ramirez L."/>
            <person name="Alfaro M."/>
            <person name="Sun H."/>
            <person name="Tritt A."/>
            <person name="Yoshinaga Y."/>
            <person name="Zwiers L.-H."/>
            <person name="Turgeon B."/>
            <person name="Goodwin S."/>
            <person name="Spatafora J."/>
            <person name="Crous P."/>
            <person name="Grigoriev I."/>
        </authorList>
    </citation>
    <scope>NUCLEOTIDE SEQUENCE</scope>
    <source>
        <strain evidence="6 8">CBS 304.34</strain>
    </source>
</reference>
<dbReference type="GO" id="GO:0005506">
    <property type="term" value="F:iron ion binding"/>
    <property type="evidence" value="ECO:0007669"/>
    <property type="project" value="InterPro"/>
</dbReference>
<dbReference type="EMBL" id="MU003705">
    <property type="protein sequence ID" value="KAF2807476.1"/>
    <property type="molecule type" value="Genomic_DNA"/>
</dbReference>
<dbReference type="RefSeq" id="XP_033574440.1">
    <property type="nucleotide sequence ID" value="XM_033714499.1"/>
</dbReference>
<keyword evidence="4 5" id="KW-0408">Iron</keyword>
<dbReference type="GO" id="GO:0016705">
    <property type="term" value="F:oxidoreductase activity, acting on paired donors, with incorporation or reduction of molecular oxygen"/>
    <property type="evidence" value="ECO:0007669"/>
    <property type="project" value="InterPro"/>
</dbReference>